<name>A0A814APG9_9BILA</name>
<dbReference type="InterPro" id="IPR025792">
    <property type="entry name" value="tRNA_Gua_MeTrfase_euk"/>
</dbReference>
<comment type="subcellular location">
    <subcellularLocation>
        <location evidence="15">Mitochondrion matrix</location>
    </subcellularLocation>
    <subcellularLocation>
        <location evidence="1 15">Nucleus</location>
    </subcellularLocation>
    <subcellularLocation>
        <location evidence="15">Cytoplasm</location>
    </subcellularLocation>
    <text evidence="15">Predominantly in the mitochondria and in the nucleus.</text>
</comment>
<keyword evidence="12 15" id="KW-0539">Nucleus</keyword>
<keyword evidence="5 15" id="KW-0808">Transferase</keyword>
<keyword evidence="17" id="KW-0175">Coiled coil</keyword>
<dbReference type="InterPro" id="IPR013083">
    <property type="entry name" value="Znf_RING/FYVE/PHD"/>
</dbReference>
<evidence type="ECO:0000256" key="14">
    <source>
        <dbReference type="ARBA" id="ARBA00047783"/>
    </source>
</evidence>
<dbReference type="GO" id="GO:0006289">
    <property type="term" value="P:nucleotide-excision repair"/>
    <property type="evidence" value="ECO:0007669"/>
    <property type="project" value="InterPro"/>
</dbReference>
<dbReference type="InterPro" id="IPR015877">
    <property type="entry name" value="MAT1_centre"/>
</dbReference>
<dbReference type="InterPro" id="IPR004575">
    <property type="entry name" value="MAT1/Tfb3"/>
</dbReference>
<accession>A0A814APG9</accession>
<evidence type="ECO:0000256" key="7">
    <source>
        <dbReference type="ARBA" id="ARBA00022694"/>
    </source>
</evidence>
<evidence type="ECO:0000259" key="19">
    <source>
        <dbReference type="PROSITE" id="PS50089"/>
    </source>
</evidence>
<dbReference type="Pfam" id="PF25133">
    <property type="entry name" value="TYW2_N_2"/>
    <property type="match status" value="1"/>
</dbReference>
<feature type="domain" description="SAM-dependent methyltransferase TRM5/TYW2-type" evidence="20">
    <location>
        <begin position="450"/>
        <end position="735"/>
    </location>
</feature>
<comment type="caution">
    <text evidence="21">The sequence shown here is derived from an EMBL/GenBank/DDBJ whole genome shotgun (WGS) entry which is preliminary data.</text>
</comment>
<feature type="domain" description="RING-type" evidence="19">
    <location>
        <begin position="5"/>
        <end position="49"/>
    </location>
</feature>
<dbReference type="SMART" id="SM00184">
    <property type="entry name" value="RING"/>
    <property type="match status" value="1"/>
</dbReference>
<dbReference type="SUPFAM" id="SSF57850">
    <property type="entry name" value="RING/U-box"/>
    <property type="match status" value="1"/>
</dbReference>
<keyword evidence="8" id="KW-0479">Metal-binding</keyword>
<dbReference type="PANTHER" id="PTHR12683">
    <property type="entry name" value="CDK-ACTIVATING KINASE ASSEMBLY FACTOR MAT1"/>
    <property type="match status" value="1"/>
</dbReference>
<dbReference type="InterPro" id="IPR029063">
    <property type="entry name" value="SAM-dependent_MTases_sf"/>
</dbReference>
<evidence type="ECO:0000256" key="1">
    <source>
        <dbReference type="ARBA" id="ARBA00004123"/>
    </source>
</evidence>
<comment type="subunit">
    <text evidence="15">Monomer.</text>
</comment>
<feature type="binding site" evidence="15">
    <location>
        <position position="539"/>
    </location>
    <ligand>
        <name>S-adenosyl-L-methionine</name>
        <dbReference type="ChEBI" id="CHEBI:59789"/>
    </ligand>
</feature>
<dbReference type="NCBIfam" id="TIGR00570">
    <property type="entry name" value="cdk7"/>
    <property type="match status" value="1"/>
</dbReference>
<organism evidence="21 23">
    <name type="scientific">Didymodactylos carnosus</name>
    <dbReference type="NCBI Taxonomy" id="1234261"/>
    <lineage>
        <taxon>Eukaryota</taxon>
        <taxon>Metazoa</taxon>
        <taxon>Spiralia</taxon>
        <taxon>Gnathifera</taxon>
        <taxon>Rotifera</taxon>
        <taxon>Eurotatoria</taxon>
        <taxon>Bdelloidea</taxon>
        <taxon>Philodinida</taxon>
        <taxon>Philodinidae</taxon>
        <taxon>Didymodactylos</taxon>
    </lineage>
</organism>
<feature type="binding site" evidence="15">
    <location>
        <begin position="611"/>
        <end position="612"/>
    </location>
    <ligand>
        <name>S-adenosyl-L-methionine</name>
        <dbReference type="ChEBI" id="CHEBI:59789"/>
    </ligand>
</feature>
<evidence type="ECO:0000256" key="5">
    <source>
        <dbReference type="ARBA" id="ARBA00022679"/>
    </source>
</evidence>
<dbReference type="Pfam" id="PF17121">
    <property type="entry name" value="zf-C3HC4_5"/>
    <property type="match status" value="1"/>
</dbReference>
<dbReference type="PROSITE" id="PS51684">
    <property type="entry name" value="SAM_MT_TRM5_TYW2"/>
    <property type="match status" value="1"/>
</dbReference>
<dbReference type="GO" id="GO:0006357">
    <property type="term" value="P:regulation of transcription by RNA polymerase II"/>
    <property type="evidence" value="ECO:0007669"/>
    <property type="project" value="TreeGrafter"/>
</dbReference>
<evidence type="ECO:0000256" key="2">
    <source>
        <dbReference type="ARBA" id="ARBA00009775"/>
    </source>
</evidence>
<keyword evidence="7 15" id="KW-0819">tRNA processing</keyword>
<dbReference type="PROSITE" id="PS00518">
    <property type="entry name" value="ZF_RING_1"/>
    <property type="match status" value="1"/>
</dbReference>
<comment type="function">
    <text evidence="13">Involved in mitochondrial tRNA methylation. Specifically methylates the N1 position of guanosine-37 in various tRNAs. Methylation is not dependent on the nature of the nucleoside 5' of the target nucleoside. This is the first step in the biosynthesis of wybutosine (yW), a modified base adjacent to the anticodon of tRNAs and required for accurate decoding.</text>
</comment>
<dbReference type="Pfam" id="PF25811">
    <property type="entry name" value="CAK-anch_MAT1"/>
    <property type="match status" value="1"/>
</dbReference>
<dbReference type="InterPro" id="IPR057657">
    <property type="entry name" value="MAT1_CAK-anch"/>
</dbReference>
<dbReference type="Gene3D" id="3.30.300.110">
    <property type="entry name" value="Met-10+ protein-like domains"/>
    <property type="match status" value="1"/>
</dbReference>
<dbReference type="GO" id="GO:0052906">
    <property type="term" value="F:tRNA (guanine(37)-N1)-methyltransferase activity"/>
    <property type="evidence" value="ECO:0007669"/>
    <property type="project" value="UniProtKB-UniRule"/>
</dbReference>
<keyword evidence="23" id="KW-1185">Reference proteome</keyword>
<dbReference type="PROSITE" id="PS50089">
    <property type="entry name" value="ZF_RING_2"/>
    <property type="match status" value="1"/>
</dbReference>
<dbReference type="OrthoDB" id="5963at2759"/>
<evidence type="ECO:0000256" key="18">
    <source>
        <dbReference type="SAM" id="MobiDB-lite"/>
    </source>
</evidence>
<feature type="coiled-coil region" evidence="17">
    <location>
        <begin position="114"/>
        <end position="216"/>
    </location>
</feature>
<dbReference type="EC" id="2.1.1.228" evidence="15"/>
<feature type="binding site" evidence="15">
    <location>
        <begin position="577"/>
        <end position="578"/>
    </location>
    <ligand>
        <name>S-adenosyl-L-methionine</name>
        <dbReference type="ChEBI" id="CHEBI:59789"/>
    </ligand>
</feature>
<dbReference type="PANTHER" id="PTHR12683:SF13">
    <property type="entry name" value="CDK-ACTIVATING KINASE ASSEMBLY FACTOR MAT1"/>
    <property type="match status" value="1"/>
</dbReference>
<dbReference type="Gene3D" id="3.30.40.10">
    <property type="entry name" value="Zinc/RING finger domain, C3HC4 (zinc finger)"/>
    <property type="match status" value="1"/>
</dbReference>
<dbReference type="GO" id="GO:0008270">
    <property type="term" value="F:zinc ion binding"/>
    <property type="evidence" value="ECO:0007669"/>
    <property type="project" value="UniProtKB-KW"/>
</dbReference>
<evidence type="ECO:0000313" key="23">
    <source>
        <dbReference type="Proteomes" id="UP000663829"/>
    </source>
</evidence>
<evidence type="ECO:0000256" key="6">
    <source>
        <dbReference type="ARBA" id="ARBA00022691"/>
    </source>
</evidence>
<dbReference type="SUPFAM" id="SSF53335">
    <property type="entry name" value="S-adenosyl-L-methionine-dependent methyltransferases"/>
    <property type="match status" value="1"/>
</dbReference>
<dbReference type="InterPro" id="IPR017907">
    <property type="entry name" value="Znf_RING_CS"/>
</dbReference>
<evidence type="ECO:0000259" key="20">
    <source>
        <dbReference type="PROSITE" id="PS51684"/>
    </source>
</evidence>
<evidence type="ECO:0000256" key="3">
    <source>
        <dbReference type="ARBA" id="ARBA00022490"/>
    </source>
</evidence>
<keyword evidence="4 15" id="KW-0489">Methyltransferase</keyword>
<dbReference type="EMBL" id="CAJOBC010001750">
    <property type="protein sequence ID" value="CAF3696552.1"/>
    <property type="molecule type" value="Genomic_DNA"/>
</dbReference>
<dbReference type="GO" id="GO:0005759">
    <property type="term" value="C:mitochondrial matrix"/>
    <property type="evidence" value="ECO:0007669"/>
    <property type="project" value="UniProtKB-SubCell"/>
</dbReference>
<keyword evidence="10" id="KW-0862">Zinc</keyword>
<dbReference type="GO" id="GO:0005675">
    <property type="term" value="C:transcription factor TFIIH holo complex"/>
    <property type="evidence" value="ECO:0007669"/>
    <property type="project" value="InterPro"/>
</dbReference>
<keyword evidence="3 15" id="KW-0963">Cytoplasm</keyword>
<evidence type="ECO:0000256" key="17">
    <source>
        <dbReference type="SAM" id="Coils"/>
    </source>
</evidence>
<dbReference type="InterPro" id="IPR001841">
    <property type="entry name" value="Znf_RING"/>
</dbReference>
<reference evidence="21" key="1">
    <citation type="submission" date="2021-02" db="EMBL/GenBank/DDBJ databases">
        <authorList>
            <person name="Nowell W R."/>
        </authorList>
    </citation>
    <scope>NUCLEOTIDE SEQUENCE</scope>
</reference>
<evidence type="ECO:0000256" key="15">
    <source>
        <dbReference type="HAMAP-Rule" id="MF_03152"/>
    </source>
</evidence>
<dbReference type="AlphaFoldDB" id="A0A814APG9"/>
<evidence type="ECO:0000256" key="16">
    <source>
        <dbReference type="PROSITE-ProRule" id="PRU00175"/>
    </source>
</evidence>
<dbReference type="InterPro" id="IPR030382">
    <property type="entry name" value="MeTrfase_TRM5/TYW2"/>
</dbReference>
<dbReference type="Proteomes" id="UP000681722">
    <property type="component" value="Unassembled WGS sequence"/>
</dbReference>
<protein>
    <recommendedName>
        <fullName evidence="15">tRNA (guanine(37)-N1)-methyltransferase</fullName>
        <ecNumber evidence="15">2.1.1.228</ecNumber>
    </recommendedName>
    <alternativeName>
        <fullName evidence="15">M1G-methyltransferase</fullName>
    </alternativeName>
    <alternativeName>
        <fullName evidence="15">tRNA [GM37] methyltransferase</fullName>
    </alternativeName>
    <alternativeName>
        <fullName evidence="15">tRNA methyltransferase 5 homolog</fullName>
    </alternativeName>
</protein>
<evidence type="ECO:0000256" key="9">
    <source>
        <dbReference type="ARBA" id="ARBA00022771"/>
    </source>
</evidence>
<dbReference type="InterPro" id="IPR056744">
    <property type="entry name" value="TRM5/TYW2-like_N"/>
</dbReference>
<evidence type="ECO:0000256" key="4">
    <source>
        <dbReference type="ARBA" id="ARBA00022603"/>
    </source>
</evidence>
<dbReference type="Pfam" id="PF06391">
    <property type="entry name" value="MAT1"/>
    <property type="match status" value="1"/>
</dbReference>
<gene>
    <name evidence="21" type="ORF">GPM918_LOCUS9423</name>
    <name evidence="22" type="ORF">SRO942_LOCUS9420</name>
</gene>
<evidence type="ECO:0000313" key="22">
    <source>
        <dbReference type="EMBL" id="CAF3696552.1"/>
    </source>
</evidence>
<dbReference type="GO" id="GO:0070901">
    <property type="term" value="P:mitochondrial tRNA methylation"/>
    <property type="evidence" value="ECO:0007669"/>
    <property type="project" value="UniProtKB-ARBA"/>
</dbReference>
<comment type="function">
    <text evidence="15">Specifically methylates the N1 position of guanosine-37 in various cytoplasmic and mitochondrial tRNAs. Methylation is not dependent on the nature of the nucleoside 5' of the target nucleoside. This is the first step in the biosynthesis of wybutosine (yW), a modified base adjacent to the anticodon of tRNAs and required for accurate decoding.</text>
</comment>
<keyword evidence="9 16" id="KW-0863">Zinc-finger</keyword>
<feature type="binding site" evidence="15">
    <location>
        <position position="651"/>
    </location>
    <ligand>
        <name>S-adenosyl-L-methionine</name>
        <dbReference type="ChEBI" id="CHEBI:59789"/>
    </ligand>
</feature>
<comment type="similarity">
    <text evidence="15">Belongs to the TRM5 / TYW2 family.</text>
</comment>
<comment type="similarity">
    <text evidence="2">Belongs to the class I-like SAM-binding methyltransferase superfamily. TRM5/TYW2 family.</text>
</comment>
<evidence type="ECO:0000256" key="13">
    <source>
        <dbReference type="ARBA" id="ARBA00045951"/>
    </source>
</evidence>
<evidence type="ECO:0000256" key="10">
    <source>
        <dbReference type="ARBA" id="ARBA00022833"/>
    </source>
</evidence>
<comment type="catalytic activity">
    <reaction evidence="14 15">
        <text>guanosine(37) in tRNA + S-adenosyl-L-methionine = N(1)-methylguanosine(37) in tRNA + S-adenosyl-L-homocysteine + H(+)</text>
        <dbReference type="Rhea" id="RHEA:36899"/>
        <dbReference type="Rhea" id="RHEA-COMP:10145"/>
        <dbReference type="Rhea" id="RHEA-COMP:10147"/>
        <dbReference type="ChEBI" id="CHEBI:15378"/>
        <dbReference type="ChEBI" id="CHEBI:57856"/>
        <dbReference type="ChEBI" id="CHEBI:59789"/>
        <dbReference type="ChEBI" id="CHEBI:73542"/>
        <dbReference type="ChEBI" id="CHEBI:74269"/>
        <dbReference type="EC" id="2.1.1.228"/>
    </reaction>
</comment>
<keyword evidence="6 15" id="KW-0949">S-adenosyl-L-methionine</keyword>
<dbReference type="HAMAP" id="MF_03152">
    <property type="entry name" value="TRM5"/>
    <property type="match status" value="1"/>
</dbReference>
<dbReference type="FunFam" id="3.30.300.110:FF:000001">
    <property type="entry name" value="tRNA (guanine(37)-N1)-methyltransferase"/>
    <property type="match status" value="1"/>
</dbReference>
<sequence>MDLSCPRCQTTKYRNPKMKLMVSTCGHSLCETCVNFVFVKGVGNCHECHTFLKKNTFRYQIFEDPYIERETDVRKRILKIFNKKETDFPTLDAYNDYLEMIEGYIFNIVNKIDVEETERKMADYKEVYKDIIAKNRGRLVNEMYIEYLVEQERQTDELRKRVHEQELQEEMEAKKKVKEDLIEALMQSDGNVHRVIESHKTRIQGLEAKREQLQSIQLNLPKNDEVQPLYEYVKPIDDPHGPTLPDSSDLDRLGYLNNVRREKPSERAGGYTSEYPCLRALKEAFDMLLYVKEGIDSSTNDQNYLSCSQFVHFYRLMHLPLPKDVKGAQVIDHEKFQTIIQVPCVTVSIEQIKKIDWKNVLLDIRQIKYIQDLEPLSKTHKQILFNPDKIKTKEDIVKLLPSSIDKNPIEQSFNYKQINITYKNYTADEIVRAIVPDDILEKNVNTGSGYSQIGHIAHFNLKDPVLPYKYIIAQAILDKLSNVKTVVNKLREIDSVYRNFDFEILAGEQNTIVTCKENNEIFKFDFAKVYWNPRLGSERERILNFLHSKDYIFDIFSGVGPFSIQAASKGCTVYANDINPECVKWMDLNYEDNKSKSKARTYGDYKSYNLDGREFLMTVVFPQIEQIQREIYDDEDKRWCYSNDKIIIFMNLPEIALTFLDVFPPWLSKQEDNNGKWILPIHIYCYTFSNNENKTDDIKKRLNDILPNIECDEIRFIRKVSPNKHMMCVTIKLFEKKIEKNKKVTDDNNDEDEEKEQNVKRFKQAV</sequence>
<evidence type="ECO:0000256" key="11">
    <source>
        <dbReference type="ARBA" id="ARBA00023128"/>
    </source>
</evidence>
<evidence type="ECO:0000256" key="12">
    <source>
        <dbReference type="ARBA" id="ARBA00023242"/>
    </source>
</evidence>
<evidence type="ECO:0000313" key="21">
    <source>
        <dbReference type="EMBL" id="CAF0916516.1"/>
    </source>
</evidence>
<proteinExistence type="inferred from homology"/>
<dbReference type="Pfam" id="PF02475">
    <property type="entry name" value="TRM5-TYW2_MTfase"/>
    <property type="match status" value="1"/>
</dbReference>
<dbReference type="InterPro" id="IPR056743">
    <property type="entry name" value="TRM5-TYW2-like_MTfase"/>
</dbReference>
<keyword evidence="11 15" id="KW-0496">Mitochondrion</keyword>
<feature type="region of interest" description="Disordered" evidence="18">
    <location>
        <begin position="743"/>
        <end position="766"/>
    </location>
</feature>
<dbReference type="CDD" id="cd16517">
    <property type="entry name" value="RING-HC_MAT1"/>
    <property type="match status" value="1"/>
</dbReference>
<dbReference type="GO" id="GO:0061575">
    <property type="term" value="F:cyclin-dependent protein serine/threonine kinase activator activity"/>
    <property type="evidence" value="ECO:0007669"/>
    <property type="project" value="InterPro"/>
</dbReference>
<dbReference type="EMBL" id="CAJNOQ010001751">
    <property type="protein sequence ID" value="CAF0916516.1"/>
    <property type="molecule type" value="Genomic_DNA"/>
</dbReference>
<dbReference type="Proteomes" id="UP000663829">
    <property type="component" value="Unassembled WGS sequence"/>
</dbReference>
<evidence type="ECO:0000256" key="8">
    <source>
        <dbReference type="ARBA" id="ARBA00022723"/>
    </source>
</evidence>
<dbReference type="Gene3D" id="3.40.50.150">
    <property type="entry name" value="Vaccinia Virus protein VP39"/>
    <property type="match status" value="1"/>
</dbReference>